<evidence type="ECO:0000313" key="2">
    <source>
        <dbReference type="Proteomes" id="UP000059188"/>
    </source>
</evidence>
<evidence type="ECO:0000313" key="1">
    <source>
        <dbReference type="EMBL" id="CEL62046.1"/>
    </source>
</evidence>
<proteinExistence type="predicted"/>
<dbReference type="Proteomes" id="UP000059188">
    <property type="component" value="Unassembled WGS sequence"/>
</dbReference>
<gene>
    <name evidence="1" type="ORF">RSOLAG1IB_10159</name>
</gene>
<reference evidence="1 2" key="1">
    <citation type="submission" date="2014-11" db="EMBL/GenBank/DDBJ databases">
        <authorList>
            <person name="Wibberg Daniel"/>
        </authorList>
    </citation>
    <scope>NUCLEOTIDE SEQUENCE [LARGE SCALE GENOMIC DNA]</scope>
    <source>
        <strain evidence="1">Rhizoctonia solani AG1-IB 7/3/14</strain>
    </source>
</reference>
<sequence>MLSIFVQSLDLCSSILGTCLRESGECPYWEVSGASVITKYPVTAGLFSPHMQTTTTHSSSSHRYSHAIFICVLKVRLVPL</sequence>
<accession>A0A0B7FVS6</accession>
<name>A0A0B7FVS6_THACB</name>
<organism evidence="1 2">
    <name type="scientific">Thanatephorus cucumeris (strain AG1-IB / isolate 7/3/14)</name>
    <name type="common">Lettuce bottom rot fungus</name>
    <name type="synonym">Rhizoctonia solani</name>
    <dbReference type="NCBI Taxonomy" id="1108050"/>
    <lineage>
        <taxon>Eukaryota</taxon>
        <taxon>Fungi</taxon>
        <taxon>Dikarya</taxon>
        <taxon>Basidiomycota</taxon>
        <taxon>Agaricomycotina</taxon>
        <taxon>Agaricomycetes</taxon>
        <taxon>Cantharellales</taxon>
        <taxon>Ceratobasidiaceae</taxon>
        <taxon>Rhizoctonia</taxon>
        <taxon>Rhizoctonia solani AG-1</taxon>
    </lineage>
</organism>
<dbReference type="EMBL" id="LN679159">
    <property type="protein sequence ID" value="CEL62046.1"/>
    <property type="molecule type" value="Genomic_DNA"/>
</dbReference>
<keyword evidence="2" id="KW-1185">Reference proteome</keyword>
<protein>
    <submittedName>
        <fullName evidence="1">Uncharacterized protein</fullName>
    </submittedName>
</protein>
<dbReference type="AlphaFoldDB" id="A0A0B7FVS6"/>